<dbReference type="CDD" id="cd01647">
    <property type="entry name" value="RT_LTR"/>
    <property type="match status" value="1"/>
</dbReference>
<sequence>MVALGLLQPLPILEGGWYNIAMNFIEGLPKSNGKDSIWVIIDRLKDRDNSLSVKASSIVFHISQLKKIVGNYQQSADLPASLEVEVSDDIVPEQILAIQKRKKNGVIDPYWLVKWCGKVFVQFGPEVKCHCGAANCQGFLGTKKKIGKLDLCWGSKRKRTSNACITLKVEIDSAHQLPNPDRVGQLKPRSSFNVSPLYSPSIELKPMPSHLKYTYLDNDQWPAIPCYRRSPSNKEITKKLNSTILDVVKKEVTRLLAARIIYPISDIQWVSPVQVVPKKSRMTVMKNQHDELVTRKDHFPFPFIDQVLEKLVGKSHYCFLDGFSKYMQIHIALEDQYKTTFTCPFGTFAYIHIPFALCNAPISSRTCYKDCMEVFMDDFTVYATSFDACLENLSQLDYPAFAKLLQKDVDFNFDQPFIEAFQEVKTRLTSTPILQAPN</sequence>
<proteinExistence type="predicted"/>
<evidence type="ECO:0000313" key="3">
    <source>
        <dbReference type="Proteomes" id="UP000257109"/>
    </source>
</evidence>
<dbReference type="PANTHER" id="PTHR24559">
    <property type="entry name" value="TRANSPOSON TY3-I GAG-POL POLYPROTEIN"/>
    <property type="match status" value="1"/>
</dbReference>
<gene>
    <name evidence="2" type="primary">pol</name>
    <name evidence="2" type="ORF">CR513_01003</name>
</gene>
<dbReference type="InterPro" id="IPR043128">
    <property type="entry name" value="Rev_trsase/Diguanyl_cyclase"/>
</dbReference>
<evidence type="ECO:0000259" key="1">
    <source>
        <dbReference type="PROSITE" id="PS50868"/>
    </source>
</evidence>
<keyword evidence="3" id="KW-1185">Reference proteome</keyword>
<organism evidence="2 3">
    <name type="scientific">Mucuna pruriens</name>
    <name type="common">Velvet bean</name>
    <name type="synonym">Dolichos pruriens</name>
    <dbReference type="NCBI Taxonomy" id="157652"/>
    <lineage>
        <taxon>Eukaryota</taxon>
        <taxon>Viridiplantae</taxon>
        <taxon>Streptophyta</taxon>
        <taxon>Embryophyta</taxon>
        <taxon>Tracheophyta</taxon>
        <taxon>Spermatophyta</taxon>
        <taxon>Magnoliopsida</taxon>
        <taxon>eudicotyledons</taxon>
        <taxon>Gunneridae</taxon>
        <taxon>Pentapetalae</taxon>
        <taxon>rosids</taxon>
        <taxon>fabids</taxon>
        <taxon>Fabales</taxon>
        <taxon>Fabaceae</taxon>
        <taxon>Papilionoideae</taxon>
        <taxon>50 kb inversion clade</taxon>
        <taxon>NPAAA clade</taxon>
        <taxon>indigoferoid/millettioid clade</taxon>
        <taxon>Phaseoleae</taxon>
        <taxon>Mucuna</taxon>
    </lineage>
</organism>
<name>A0A371IG13_MUCPR</name>
<evidence type="ECO:0000313" key="2">
    <source>
        <dbReference type="EMBL" id="RDY13997.1"/>
    </source>
</evidence>
<dbReference type="InterPro" id="IPR003616">
    <property type="entry name" value="Post-SET_dom"/>
</dbReference>
<feature type="non-terminal residue" evidence="2">
    <location>
        <position position="1"/>
    </location>
</feature>
<dbReference type="Proteomes" id="UP000257109">
    <property type="component" value="Unassembled WGS sequence"/>
</dbReference>
<dbReference type="Gene3D" id="3.10.10.10">
    <property type="entry name" value="HIV Type 1 Reverse Transcriptase, subunit A, domain 1"/>
    <property type="match status" value="1"/>
</dbReference>
<dbReference type="AlphaFoldDB" id="A0A371IG13"/>
<dbReference type="EMBL" id="QJKJ01000160">
    <property type="protein sequence ID" value="RDY13997.1"/>
    <property type="molecule type" value="Genomic_DNA"/>
</dbReference>
<dbReference type="InterPro" id="IPR043502">
    <property type="entry name" value="DNA/RNA_pol_sf"/>
</dbReference>
<dbReference type="OrthoDB" id="1458635at2759"/>
<dbReference type="PROSITE" id="PS50868">
    <property type="entry name" value="POST_SET"/>
    <property type="match status" value="1"/>
</dbReference>
<protein>
    <submittedName>
        <fullName evidence="2">Retrovirus-related Pol polyprotein from transposon 17.6</fullName>
    </submittedName>
</protein>
<dbReference type="PANTHER" id="PTHR24559:SF444">
    <property type="entry name" value="REVERSE TRANSCRIPTASE DOMAIN-CONTAINING PROTEIN"/>
    <property type="match status" value="1"/>
</dbReference>
<reference evidence="2" key="1">
    <citation type="submission" date="2018-05" db="EMBL/GenBank/DDBJ databases">
        <title>Draft genome of Mucuna pruriens seed.</title>
        <authorList>
            <person name="Nnadi N.E."/>
            <person name="Vos R."/>
            <person name="Hasami M.H."/>
            <person name="Devisetty U.K."/>
            <person name="Aguiy J.C."/>
        </authorList>
    </citation>
    <scope>NUCLEOTIDE SEQUENCE [LARGE SCALE GENOMIC DNA]</scope>
    <source>
        <strain evidence="2">JCA_2017</strain>
    </source>
</reference>
<dbReference type="SUPFAM" id="SSF56672">
    <property type="entry name" value="DNA/RNA polymerases"/>
    <property type="match status" value="1"/>
</dbReference>
<accession>A0A371IG13</accession>
<comment type="caution">
    <text evidence="2">The sequence shown here is derived from an EMBL/GenBank/DDBJ whole genome shotgun (WGS) entry which is preliminary data.</text>
</comment>
<dbReference type="Gene3D" id="3.30.70.270">
    <property type="match status" value="1"/>
</dbReference>
<dbReference type="SMART" id="SM00508">
    <property type="entry name" value="PostSET"/>
    <property type="match status" value="1"/>
</dbReference>
<feature type="domain" description="Post-SET" evidence="1">
    <location>
        <begin position="125"/>
        <end position="141"/>
    </location>
</feature>
<dbReference type="InterPro" id="IPR053134">
    <property type="entry name" value="RNA-dir_DNA_polymerase"/>
</dbReference>